<protein>
    <recommendedName>
        <fullName evidence="3">Thiamine-binding periplasmic protein</fullName>
    </recommendedName>
</protein>
<dbReference type="InterPro" id="IPR006059">
    <property type="entry name" value="SBP"/>
</dbReference>
<dbReference type="PANTHER" id="PTHR30006">
    <property type="entry name" value="THIAMINE-BINDING PERIPLASMIC PROTEIN-RELATED"/>
    <property type="match status" value="1"/>
</dbReference>
<dbReference type="InterPro" id="IPR006061">
    <property type="entry name" value="SBP_1_CS"/>
</dbReference>
<dbReference type="NCBIfam" id="TIGR01254">
    <property type="entry name" value="sfuA"/>
    <property type="match status" value="1"/>
</dbReference>
<proteinExistence type="inferred from homology"/>
<dbReference type="PROSITE" id="PS01037">
    <property type="entry name" value="SBP_BACTERIAL_1"/>
    <property type="match status" value="1"/>
</dbReference>
<dbReference type="PANTHER" id="PTHR30006:SF3">
    <property type="entry name" value="THIAMINE-BINDING PERIPLASMIC PROTEIN"/>
    <property type="match status" value="1"/>
</dbReference>
<evidence type="ECO:0000256" key="4">
    <source>
        <dbReference type="ARBA" id="ARBA00022448"/>
    </source>
</evidence>
<dbReference type="GO" id="GO:0030975">
    <property type="term" value="F:thiamine binding"/>
    <property type="evidence" value="ECO:0007669"/>
    <property type="project" value="InterPro"/>
</dbReference>
<evidence type="ECO:0000256" key="5">
    <source>
        <dbReference type="ARBA" id="ARBA00022729"/>
    </source>
</evidence>
<dbReference type="EMBL" id="UOEQ01000158">
    <property type="protein sequence ID" value="VAW18014.1"/>
    <property type="molecule type" value="Genomic_DNA"/>
</dbReference>
<keyword evidence="5" id="KW-0732">Signal</keyword>
<keyword evidence="6" id="KW-0574">Periplasm</keyword>
<dbReference type="CDD" id="cd13545">
    <property type="entry name" value="PBP2_TbpA"/>
    <property type="match status" value="1"/>
</dbReference>
<evidence type="ECO:0000256" key="3">
    <source>
        <dbReference type="ARBA" id="ARBA00019815"/>
    </source>
</evidence>
<dbReference type="Pfam" id="PF01547">
    <property type="entry name" value="SBP_bac_1"/>
    <property type="match status" value="1"/>
</dbReference>
<dbReference type="Gene3D" id="3.40.190.10">
    <property type="entry name" value="Periplasmic binding protein-like II"/>
    <property type="match status" value="2"/>
</dbReference>
<dbReference type="GO" id="GO:0030976">
    <property type="term" value="F:thiamine pyrophosphate binding"/>
    <property type="evidence" value="ECO:0007669"/>
    <property type="project" value="TreeGrafter"/>
</dbReference>
<dbReference type="NCBIfam" id="TIGR01276">
    <property type="entry name" value="thiB"/>
    <property type="match status" value="1"/>
</dbReference>
<dbReference type="GO" id="GO:0015888">
    <property type="term" value="P:thiamine transport"/>
    <property type="evidence" value="ECO:0007669"/>
    <property type="project" value="InterPro"/>
</dbReference>
<evidence type="ECO:0000256" key="1">
    <source>
        <dbReference type="ARBA" id="ARBA00004418"/>
    </source>
</evidence>
<sequence>MARELNLSRLFSSLQNHLFWNCLMLLRAFFLTLLSSLLFASTSLAGSNNSQNPTLTIYTYDAFAAEWGPAPLLKSGFEKQCGCTINFVAADSSIGALRKVQLEGESTKADIVLGLDTSLVGQANALNLFAPHNVDVSALNVPNNWASDNFVPFDYGYLAMIYNKELLPDPPTSFTDLAQNSSDIKIVIQDPRSSTPGLGLVLWLQAAYAEKSADLWAEIAPSVITMTRGWSESYALFLDGEADMVLSYTTSPAYHKIVESDERYAAALFEEGQYTQIEVAGILQSSPNKQLAQDFLTYLISPEAQKIIPTTNWMYPVANVELPPKFAQLPIPKTKLLLDDEQVNENSSAWIAQMLAAFQ</sequence>
<dbReference type="GO" id="GO:0055085">
    <property type="term" value="P:transmembrane transport"/>
    <property type="evidence" value="ECO:0007669"/>
    <property type="project" value="InterPro"/>
</dbReference>
<accession>A0A3B0UBD9</accession>
<evidence type="ECO:0000256" key="6">
    <source>
        <dbReference type="ARBA" id="ARBA00022764"/>
    </source>
</evidence>
<dbReference type="AlphaFoldDB" id="A0A3B0UBD9"/>
<evidence type="ECO:0000256" key="2">
    <source>
        <dbReference type="ARBA" id="ARBA00008520"/>
    </source>
</evidence>
<evidence type="ECO:0000313" key="7">
    <source>
        <dbReference type="EMBL" id="VAW18014.1"/>
    </source>
</evidence>
<comment type="similarity">
    <text evidence="2">Belongs to the bacterial solute-binding protein 1 family.</text>
</comment>
<dbReference type="InterPro" id="IPR005967">
    <property type="entry name" value="ThiB"/>
</dbReference>
<comment type="subcellular location">
    <subcellularLocation>
        <location evidence="1">Periplasm</location>
    </subcellularLocation>
</comment>
<reference evidence="7" key="1">
    <citation type="submission" date="2018-06" db="EMBL/GenBank/DDBJ databases">
        <authorList>
            <person name="Zhirakovskaya E."/>
        </authorList>
    </citation>
    <scope>NUCLEOTIDE SEQUENCE</scope>
</reference>
<keyword evidence="4" id="KW-0813">Transport</keyword>
<gene>
    <name evidence="7" type="ORF">MNBD_ALPHA11-2307</name>
</gene>
<dbReference type="GO" id="GO:0030288">
    <property type="term" value="C:outer membrane-bounded periplasmic space"/>
    <property type="evidence" value="ECO:0007669"/>
    <property type="project" value="InterPro"/>
</dbReference>
<name>A0A3B0UBD9_9ZZZZ</name>
<organism evidence="7">
    <name type="scientific">hydrothermal vent metagenome</name>
    <dbReference type="NCBI Taxonomy" id="652676"/>
    <lineage>
        <taxon>unclassified sequences</taxon>
        <taxon>metagenomes</taxon>
        <taxon>ecological metagenomes</taxon>
    </lineage>
</organism>
<dbReference type="SUPFAM" id="SSF53850">
    <property type="entry name" value="Periplasmic binding protein-like II"/>
    <property type="match status" value="1"/>
</dbReference>
<dbReference type="InterPro" id="IPR005948">
    <property type="entry name" value="ThiB-like"/>
</dbReference>